<dbReference type="Proteomes" id="UP001412239">
    <property type="component" value="Unassembled WGS sequence"/>
</dbReference>
<evidence type="ECO:0000313" key="2">
    <source>
        <dbReference type="EMBL" id="CUS08901.1"/>
    </source>
</evidence>
<dbReference type="PANTHER" id="PTHR38788:SF3">
    <property type="entry name" value="CLR5 DOMAIN-CONTAINING PROTEIN"/>
    <property type="match status" value="1"/>
</dbReference>
<name>A0A292PQ46_9PEZI</name>
<gene>
    <name evidence="2" type="ORF">GSTUAT00007020001</name>
</gene>
<dbReference type="InterPro" id="IPR025676">
    <property type="entry name" value="Clr5_dom"/>
</dbReference>
<dbReference type="EMBL" id="LN891107">
    <property type="protein sequence ID" value="CUS08901.1"/>
    <property type="molecule type" value="Genomic_DNA"/>
</dbReference>
<reference evidence="2" key="1">
    <citation type="submission" date="2015-10" db="EMBL/GenBank/DDBJ databases">
        <authorList>
            <person name="Regsiter A."/>
            <person name="william w."/>
        </authorList>
    </citation>
    <scope>NUCLEOTIDE SEQUENCE</scope>
    <source>
        <strain evidence="2">Montdore</strain>
    </source>
</reference>
<feature type="domain" description="Clr5" evidence="1">
    <location>
        <begin position="1"/>
        <end position="54"/>
    </location>
</feature>
<evidence type="ECO:0000313" key="3">
    <source>
        <dbReference type="Proteomes" id="UP001412239"/>
    </source>
</evidence>
<keyword evidence="3" id="KW-1185">Reference proteome</keyword>
<proteinExistence type="predicted"/>
<dbReference type="Pfam" id="PF14420">
    <property type="entry name" value="Clr5"/>
    <property type="match status" value="1"/>
</dbReference>
<protein>
    <recommendedName>
        <fullName evidence="1">Clr5 domain-containing protein</fullName>
    </recommendedName>
</protein>
<evidence type="ECO:0000259" key="1">
    <source>
        <dbReference type="Pfam" id="PF14420"/>
    </source>
</evidence>
<organism evidence="2 3">
    <name type="scientific">Tuber aestivum</name>
    <name type="common">summer truffle</name>
    <dbReference type="NCBI Taxonomy" id="59557"/>
    <lineage>
        <taxon>Eukaryota</taxon>
        <taxon>Fungi</taxon>
        <taxon>Dikarya</taxon>
        <taxon>Ascomycota</taxon>
        <taxon>Pezizomycotina</taxon>
        <taxon>Pezizomycetes</taxon>
        <taxon>Pezizales</taxon>
        <taxon>Tuberaceae</taxon>
        <taxon>Tuber</taxon>
    </lineage>
</organism>
<dbReference type="AlphaFoldDB" id="A0A292PQ46"/>
<dbReference type="PANTHER" id="PTHR38788">
    <property type="entry name" value="CLR5 DOMAIN-CONTAINING PROTEIN"/>
    <property type="match status" value="1"/>
</dbReference>
<sequence>MTKSWEKHQQLLYELYIEQKHKLRQVMQIMKENHDFVACRRTYMKMFGRWGYQKNRKSQKARRERGVSRELNARLRSAAERPRERLDMASETVIDTCETNGYNPTIKINDPEVAHQTEVVVRGSTPTEATVGSVVSHQSIGGSSSPLDKFRDSDDVLNNPHSPRPIQTDIIADALSGTQSYTNICNQSKDYCSLTKLRRTPGSLGTLTPTSL</sequence>
<accession>A0A292PQ46</accession>